<dbReference type="EMBL" id="JAINVB010000001">
    <property type="protein sequence ID" value="MCK0085578.1"/>
    <property type="molecule type" value="Genomic_DNA"/>
</dbReference>
<name>A0AAW5EZ49_CLOSY</name>
<dbReference type="GeneID" id="57971405"/>
<evidence type="ECO:0000256" key="3">
    <source>
        <dbReference type="SAM" id="MobiDB-lite"/>
    </source>
</evidence>
<reference evidence="6" key="2">
    <citation type="submission" date="2023-01" db="EMBL/GenBank/DDBJ databases">
        <title>Human gut microbiome strain richness.</title>
        <authorList>
            <person name="Chen-Liaw A."/>
        </authorList>
    </citation>
    <scope>NUCLEOTIDE SEQUENCE</scope>
    <source>
        <strain evidence="6">B1_m1001713B170214d0_201011</strain>
    </source>
</reference>
<dbReference type="Pfam" id="PF01473">
    <property type="entry name" value="Choline_bind_1"/>
    <property type="match status" value="2"/>
</dbReference>
<feature type="chain" id="PRO_5044477430" evidence="4">
    <location>
        <begin position="25"/>
        <end position="412"/>
    </location>
</feature>
<dbReference type="Pfam" id="PF19127">
    <property type="entry name" value="Choline_bind_3"/>
    <property type="match status" value="1"/>
</dbReference>
<proteinExistence type="predicted"/>
<evidence type="ECO:0000256" key="2">
    <source>
        <dbReference type="PROSITE-ProRule" id="PRU00591"/>
    </source>
</evidence>
<dbReference type="Gene3D" id="2.10.270.10">
    <property type="entry name" value="Cholin Binding"/>
    <property type="match status" value="1"/>
</dbReference>
<gene>
    <name evidence="5" type="ORF">K5I21_06760</name>
    <name evidence="6" type="ORF">PM006_08225</name>
</gene>
<evidence type="ECO:0000256" key="4">
    <source>
        <dbReference type="SAM" id="SignalP"/>
    </source>
</evidence>
<feature type="region of interest" description="Disordered" evidence="3">
    <location>
        <begin position="368"/>
        <end position="412"/>
    </location>
</feature>
<feature type="region of interest" description="Disordered" evidence="3">
    <location>
        <begin position="34"/>
        <end position="65"/>
    </location>
</feature>
<feature type="repeat" description="Cell wall-binding" evidence="2">
    <location>
        <begin position="81"/>
        <end position="100"/>
    </location>
</feature>
<dbReference type="EMBL" id="JAQLGM010000015">
    <property type="protein sequence ID" value="MDB2000182.1"/>
    <property type="molecule type" value="Genomic_DNA"/>
</dbReference>
<feature type="compositionally biased region" description="Acidic residues" evidence="3">
    <location>
        <begin position="375"/>
        <end position="386"/>
    </location>
</feature>
<accession>A0AAW5EZ49</accession>
<dbReference type="InterPro" id="IPR018337">
    <property type="entry name" value="Cell_wall/Cho-bd_repeat"/>
</dbReference>
<sequence length="412" mass="46814">MNKYGLLFFSVCLMMILSSGTVFGQETLPVQETASADAEQQAEIDGQAAETSGEPDPSVDGEWEGDGEDWQYRLTDGTCLKKSWLYYGGCWYYFSSSGYMQTGVKRIGSKTYYFGGNGAMAVGWAYDEDDECWYHAAEDGELTKGWLHAGGAWYWFDSKYKMYNRGYRMVDAHKYYFYENGQMAANQYVEMNYYDENGLRDKQYDITIQGKRRPTAEEKKGITEAMEGIPREWIRKFNESGWELMFFTDKKYYSAPRTEQGIYYVYHKTDTHYKKLKFTKPESLALAFGEYVASATGNDKEENAFMADYQQYLMDSGIAQPLPSYFDNDSSMLFGNLFENYCKPEVRADMKKLSPSLYRYMEETLGISTEGQKPDEDDFIEMDDDPGIISGGNGPASDESLGGQIGPAGGAA</sequence>
<evidence type="ECO:0000313" key="5">
    <source>
        <dbReference type="EMBL" id="MCK0085578.1"/>
    </source>
</evidence>
<feature type="signal peptide" evidence="4">
    <location>
        <begin position="1"/>
        <end position="24"/>
    </location>
</feature>
<dbReference type="PROSITE" id="PS51170">
    <property type="entry name" value="CW"/>
    <property type="match status" value="1"/>
</dbReference>
<evidence type="ECO:0000256" key="1">
    <source>
        <dbReference type="ARBA" id="ARBA00022737"/>
    </source>
</evidence>
<evidence type="ECO:0000313" key="7">
    <source>
        <dbReference type="Proteomes" id="UP001203136"/>
    </source>
</evidence>
<comment type="caution">
    <text evidence="5">The sequence shown here is derived from an EMBL/GenBank/DDBJ whole genome shotgun (WGS) entry which is preliminary data.</text>
</comment>
<keyword evidence="4" id="KW-0732">Signal</keyword>
<dbReference type="SUPFAM" id="SSF69360">
    <property type="entry name" value="Cell wall binding repeat"/>
    <property type="match status" value="1"/>
</dbReference>
<dbReference type="Proteomes" id="UP001300871">
    <property type="component" value="Unassembled WGS sequence"/>
</dbReference>
<feature type="compositionally biased region" description="Gly residues" evidence="3">
    <location>
        <begin position="403"/>
        <end position="412"/>
    </location>
</feature>
<reference evidence="5" key="1">
    <citation type="journal article" date="2022" name="Cell Host Microbe">
        <title>Colonization of the live biotherapeutic product VE303 and modulation of the microbiota and metabolites in healthy volunteers.</title>
        <authorList>
            <person name="Dsouza M."/>
            <person name="Menon R."/>
            <person name="Crossette E."/>
            <person name="Bhattarai S.K."/>
            <person name="Schneider J."/>
            <person name="Kim Y.G."/>
            <person name="Reddy S."/>
            <person name="Caballero S."/>
            <person name="Felix C."/>
            <person name="Cornacchione L."/>
            <person name="Hendrickson J."/>
            <person name="Watson A.R."/>
            <person name="Minot S.S."/>
            <person name="Greenfield N."/>
            <person name="Schopf L."/>
            <person name="Szabady R."/>
            <person name="Patarroyo J."/>
            <person name="Smith W."/>
            <person name="Harrison P."/>
            <person name="Kuijper E.J."/>
            <person name="Kelly C.P."/>
            <person name="Olle B."/>
            <person name="Bobilev D."/>
            <person name="Silber J.L."/>
            <person name="Bucci V."/>
            <person name="Roberts B."/>
            <person name="Faith J."/>
            <person name="Norman J.M."/>
        </authorList>
    </citation>
    <scope>NUCLEOTIDE SEQUENCE</scope>
    <source>
        <strain evidence="5">VE303-04</strain>
    </source>
</reference>
<organism evidence="5 7">
    <name type="scientific">Clostridium symbiosum</name>
    <name type="common">Bacteroides symbiosus</name>
    <dbReference type="NCBI Taxonomy" id="1512"/>
    <lineage>
        <taxon>Bacteria</taxon>
        <taxon>Bacillati</taxon>
        <taxon>Bacillota</taxon>
        <taxon>Clostridia</taxon>
        <taxon>Lachnospirales</taxon>
        <taxon>Lachnospiraceae</taxon>
        <taxon>Otoolea</taxon>
    </lineage>
</organism>
<dbReference type="RefSeq" id="WP_009296427.1">
    <property type="nucleotide sequence ID" value="NZ_CABHNX010000201.1"/>
</dbReference>
<evidence type="ECO:0000313" key="6">
    <source>
        <dbReference type="EMBL" id="MDB2000182.1"/>
    </source>
</evidence>
<protein>
    <submittedName>
        <fullName evidence="5">N-acetylmuramoyl-L-alanine amidase family protein</fullName>
    </submittedName>
</protein>
<keyword evidence="1" id="KW-0677">Repeat</keyword>
<dbReference type="AlphaFoldDB" id="A0AAW5EZ49"/>
<dbReference type="Proteomes" id="UP001203136">
    <property type="component" value="Unassembled WGS sequence"/>
</dbReference>